<name>A0A1V6LZ63_9BACT</name>
<accession>A0A1V6LZ63</accession>
<dbReference type="PANTHER" id="PTHR30441">
    <property type="entry name" value="DUF748 DOMAIN-CONTAINING PROTEIN"/>
    <property type="match status" value="1"/>
</dbReference>
<protein>
    <submittedName>
        <fullName evidence="1">Uncharacterized protein</fullName>
    </submittedName>
</protein>
<dbReference type="InterPro" id="IPR052894">
    <property type="entry name" value="AsmA-related"/>
</dbReference>
<keyword evidence="2" id="KW-1185">Reference proteome</keyword>
<dbReference type="AlphaFoldDB" id="A0A1V6LZ63"/>
<sequence>MALGIPLAGIFIIPAFVSDDFIQHEVLRAVEDNFKSVQQIGPVSFHWPNKVNIPYLTIQRVEQEPDTQIQLEDIQGTFQLLPALWKEIVVKKICIRQMNYENRLLVEDLVTNAFSFRNGIITTDARCRVNEGPAVVQGVIDLHQKRPVFDLTFEAKGVHITRDIPVVNLIPVFVVKDGDIGGLLSLNGSLQGNGMGKEILNQELTANVRIEIKDGYIQGNKVMSALLEMLGESEQYSFDSLEAVILVKDGKIFTQKMEIQGPLANITASGVAEFEGVISYDAMVQFHKERMKKDVENIAGLILEQHAVPIEIRGTTKDPKIAVKLNKESLGHLFKGLVNDFLRNPKRGKKNN</sequence>
<evidence type="ECO:0000313" key="1">
    <source>
        <dbReference type="EMBL" id="OQD45405.1"/>
    </source>
</evidence>
<gene>
    <name evidence="1" type="ORF">BIY37_08575</name>
</gene>
<dbReference type="EMBL" id="MJUW02000092">
    <property type="protein sequence ID" value="OQD45405.1"/>
    <property type="molecule type" value="Genomic_DNA"/>
</dbReference>
<organism evidence="1 2">
    <name type="scientific">Candidatus Brocadia sapporoensis</name>
    <dbReference type="NCBI Taxonomy" id="392547"/>
    <lineage>
        <taxon>Bacteria</taxon>
        <taxon>Pseudomonadati</taxon>
        <taxon>Planctomycetota</taxon>
        <taxon>Candidatus Brocadiia</taxon>
        <taxon>Candidatus Brocadiales</taxon>
        <taxon>Candidatus Brocadiaceae</taxon>
        <taxon>Candidatus Brocadia</taxon>
    </lineage>
</organism>
<dbReference type="Proteomes" id="UP000242219">
    <property type="component" value="Unassembled WGS sequence"/>
</dbReference>
<dbReference type="PANTHER" id="PTHR30441:SF8">
    <property type="entry name" value="DUF748 DOMAIN-CONTAINING PROTEIN"/>
    <property type="match status" value="1"/>
</dbReference>
<dbReference type="GO" id="GO:0005886">
    <property type="term" value="C:plasma membrane"/>
    <property type="evidence" value="ECO:0007669"/>
    <property type="project" value="TreeGrafter"/>
</dbReference>
<reference evidence="1 2" key="1">
    <citation type="journal article" date="2016" name="Genome Announc.">
        <title>Draft Genome Sequence of the Anaerobic Ammonium-Oxidizing Bacterium 'Candidatus Brocadia sp. 40'.</title>
        <authorList>
            <person name="Ali M."/>
            <person name="Haroon M.F."/>
            <person name="Narita Y."/>
            <person name="Zhang L."/>
            <person name="Rangel Shaw D."/>
            <person name="Okabe S."/>
            <person name="Saikaly P.E."/>
        </authorList>
    </citation>
    <scope>NUCLEOTIDE SEQUENCE [LARGE SCALE GENOMIC DNA]</scope>
    <source>
        <strain evidence="1 2">40</strain>
    </source>
</reference>
<comment type="caution">
    <text evidence="1">The sequence shown here is derived from an EMBL/GenBank/DDBJ whole genome shotgun (WGS) entry which is preliminary data.</text>
</comment>
<dbReference type="GO" id="GO:0090313">
    <property type="term" value="P:regulation of protein targeting to membrane"/>
    <property type="evidence" value="ECO:0007669"/>
    <property type="project" value="TreeGrafter"/>
</dbReference>
<evidence type="ECO:0000313" key="2">
    <source>
        <dbReference type="Proteomes" id="UP000242219"/>
    </source>
</evidence>
<proteinExistence type="predicted"/>